<dbReference type="Proteomes" id="UP000324233">
    <property type="component" value="Chromosome"/>
</dbReference>
<dbReference type="PROSITE" id="PS51257">
    <property type="entry name" value="PROKAR_LIPOPROTEIN"/>
    <property type="match status" value="1"/>
</dbReference>
<reference evidence="2 3" key="1">
    <citation type="submission" date="2019-08" db="EMBL/GenBank/DDBJ databases">
        <title>Deep-cultivation of Planctomycetes and their phenomic and genomic characterization uncovers novel biology.</title>
        <authorList>
            <person name="Wiegand S."/>
            <person name="Jogler M."/>
            <person name="Boedeker C."/>
            <person name="Pinto D."/>
            <person name="Vollmers J."/>
            <person name="Rivas-Marin E."/>
            <person name="Kohn T."/>
            <person name="Peeters S.H."/>
            <person name="Heuer A."/>
            <person name="Rast P."/>
            <person name="Oberbeckmann S."/>
            <person name="Bunk B."/>
            <person name="Jeske O."/>
            <person name="Meyerdierks A."/>
            <person name="Storesund J.E."/>
            <person name="Kallscheuer N."/>
            <person name="Luecker S."/>
            <person name="Lage O.M."/>
            <person name="Pohl T."/>
            <person name="Merkel B.J."/>
            <person name="Hornburger P."/>
            <person name="Mueller R.-W."/>
            <person name="Bruemmer F."/>
            <person name="Labrenz M."/>
            <person name="Spormann A.M."/>
            <person name="Op den Camp H."/>
            <person name="Overmann J."/>
            <person name="Amann R."/>
            <person name="Jetten M.S.M."/>
            <person name="Mascher T."/>
            <person name="Medema M.H."/>
            <person name="Devos D.P."/>
            <person name="Kaster A.-K."/>
            <person name="Ovreas L."/>
            <person name="Rohde M."/>
            <person name="Galperin M.Y."/>
            <person name="Jogler C."/>
        </authorList>
    </citation>
    <scope>NUCLEOTIDE SEQUENCE [LARGE SCALE GENOMIC DNA]</scope>
    <source>
        <strain evidence="2 3">OJF2</strain>
    </source>
</reference>
<proteinExistence type="predicted"/>
<feature type="compositionally biased region" description="Basic and acidic residues" evidence="1">
    <location>
        <begin position="46"/>
        <end position="67"/>
    </location>
</feature>
<sequence>MNQIIDRRRFCGLTGLLALGGLVASGCGEDMSQTKNIQVDTPPLESAKDSMENYRKQHENDSKSKKR</sequence>
<name>A0A5B9W549_9BACT</name>
<protein>
    <submittedName>
        <fullName evidence="2">Uncharacterized protein</fullName>
    </submittedName>
</protein>
<organism evidence="2 3">
    <name type="scientific">Aquisphaera giovannonii</name>
    <dbReference type="NCBI Taxonomy" id="406548"/>
    <lineage>
        <taxon>Bacteria</taxon>
        <taxon>Pseudomonadati</taxon>
        <taxon>Planctomycetota</taxon>
        <taxon>Planctomycetia</taxon>
        <taxon>Isosphaerales</taxon>
        <taxon>Isosphaeraceae</taxon>
        <taxon>Aquisphaera</taxon>
    </lineage>
</organism>
<keyword evidence="3" id="KW-1185">Reference proteome</keyword>
<gene>
    <name evidence="2" type="ORF">OJF2_36960</name>
</gene>
<feature type="region of interest" description="Disordered" evidence="1">
    <location>
        <begin position="29"/>
        <end position="67"/>
    </location>
</feature>
<dbReference type="EMBL" id="CP042997">
    <property type="protein sequence ID" value="QEH35151.1"/>
    <property type="molecule type" value="Genomic_DNA"/>
</dbReference>
<dbReference type="KEGG" id="agv:OJF2_36960"/>
<evidence type="ECO:0000313" key="3">
    <source>
        <dbReference type="Proteomes" id="UP000324233"/>
    </source>
</evidence>
<evidence type="ECO:0000256" key="1">
    <source>
        <dbReference type="SAM" id="MobiDB-lite"/>
    </source>
</evidence>
<accession>A0A5B9W549</accession>
<dbReference type="RefSeq" id="WP_148594983.1">
    <property type="nucleotide sequence ID" value="NZ_CP042997.1"/>
</dbReference>
<dbReference type="AlphaFoldDB" id="A0A5B9W549"/>
<evidence type="ECO:0000313" key="2">
    <source>
        <dbReference type="EMBL" id="QEH35151.1"/>
    </source>
</evidence>